<accession>A0A839UP90</accession>
<feature type="region of interest" description="Disordered" evidence="1">
    <location>
        <begin position="64"/>
        <end position="83"/>
    </location>
</feature>
<dbReference type="RefSeq" id="WP_183911496.1">
    <property type="nucleotide sequence ID" value="NZ_JACHXZ010000004.1"/>
</dbReference>
<keyword evidence="2" id="KW-0812">Transmembrane</keyword>
<evidence type="ECO:0000256" key="2">
    <source>
        <dbReference type="SAM" id="Phobius"/>
    </source>
</evidence>
<reference evidence="3 4" key="1">
    <citation type="submission" date="2020-08" db="EMBL/GenBank/DDBJ databases">
        <title>Genomic Encyclopedia of Type Strains, Phase III (KMG-III): the genomes of soil and plant-associated and newly described type strains.</title>
        <authorList>
            <person name="Whitman W."/>
        </authorList>
    </citation>
    <scope>NUCLEOTIDE SEQUENCE [LARGE SCALE GENOMIC DNA]</scope>
    <source>
        <strain evidence="3 4">CECT 8571</strain>
    </source>
</reference>
<name>A0A839UP90_9GAMM</name>
<evidence type="ECO:0000313" key="3">
    <source>
        <dbReference type="EMBL" id="MBB3170024.1"/>
    </source>
</evidence>
<dbReference type="EMBL" id="JACHXZ010000004">
    <property type="protein sequence ID" value="MBB3170024.1"/>
    <property type="molecule type" value="Genomic_DNA"/>
</dbReference>
<feature type="transmembrane region" description="Helical" evidence="2">
    <location>
        <begin position="36"/>
        <end position="54"/>
    </location>
</feature>
<dbReference type="Proteomes" id="UP000559987">
    <property type="component" value="Unassembled WGS sequence"/>
</dbReference>
<proteinExistence type="predicted"/>
<sequence length="83" mass="8980">MEILLAISGIFLLLVIYVNIKVTIDISRSSASSKERALSYLAVWLIPLLGVLLVPKRILPRFWSSDSGQDYTKESGGGMPGGG</sequence>
<keyword evidence="4" id="KW-1185">Reference proteome</keyword>
<evidence type="ECO:0000313" key="4">
    <source>
        <dbReference type="Proteomes" id="UP000559987"/>
    </source>
</evidence>
<keyword evidence="2" id="KW-1133">Transmembrane helix</keyword>
<organism evidence="3 4">
    <name type="scientific">Simiduia aestuariiviva</name>
    <dbReference type="NCBI Taxonomy" id="1510459"/>
    <lineage>
        <taxon>Bacteria</taxon>
        <taxon>Pseudomonadati</taxon>
        <taxon>Pseudomonadota</taxon>
        <taxon>Gammaproteobacteria</taxon>
        <taxon>Cellvibrionales</taxon>
        <taxon>Cellvibrionaceae</taxon>
        <taxon>Simiduia</taxon>
    </lineage>
</organism>
<keyword evidence="2" id="KW-0472">Membrane</keyword>
<evidence type="ECO:0000256" key="1">
    <source>
        <dbReference type="SAM" id="MobiDB-lite"/>
    </source>
</evidence>
<dbReference type="AlphaFoldDB" id="A0A839UP90"/>
<gene>
    <name evidence="3" type="ORF">FHS30_003237</name>
</gene>
<comment type="caution">
    <text evidence="3">The sequence shown here is derived from an EMBL/GenBank/DDBJ whole genome shotgun (WGS) entry which is preliminary data.</text>
</comment>
<protein>
    <submittedName>
        <fullName evidence="3">Uncharacterized protein</fullName>
    </submittedName>
</protein>